<dbReference type="PANTHER" id="PTHR47947:SF8">
    <property type="entry name" value="CYTOCHROME P450 82C4-LIKE"/>
    <property type="match status" value="1"/>
</dbReference>
<dbReference type="PRINTS" id="PR00385">
    <property type="entry name" value="P450"/>
</dbReference>
<dbReference type="InterPro" id="IPR001128">
    <property type="entry name" value="Cyt_P450"/>
</dbReference>
<protein>
    <recommendedName>
        <fullName evidence="12">Cytochrome P450</fullName>
    </recommendedName>
</protein>
<keyword evidence="4 8" id="KW-0560">Oxidoreductase</keyword>
<dbReference type="InterPro" id="IPR017972">
    <property type="entry name" value="Cyt_P450_CS"/>
</dbReference>
<keyword evidence="3 7" id="KW-0479">Metal-binding</keyword>
<keyword evidence="2 7" id="KW-0349">Heme</keyword>
<evidence type="ECO:0000256" key="8">
    <source>
        <dbReference type="RuleBase" id="RU000461"/>
    </source>
</evidence>
<dbReference type="GO" id="GO:0016705">
    <property type="term" value="F:oxidoreductase activity, acting on paired donors, with incorporation or reduction of molecular oxygen"/>
    <property type="evidence" value="ECO:0007669"/>
    <property type="project" value="InterPro"/>
</dbReference>
<evidence type="ECO:0000256" key="4">
    <source>
        <dbReference type="ARBA" id="ARBA00023002"/>
    </source>
</evidence>
<dbReference type="Pfam" id="PF00067">
    <property type="entry name" value="p450"/>
    <property type="match status" value="1"/>
</dbReference>
<dbReference type="PANTHER" id="PTHR47947">
    <property type="entry name" value="CYTOCHROME P450 82C3-RELATED"/>
    <property type="match status" value="1"/>
</dbReference>
<dbReference type="GO" id="GO:0005506">
    <property type="term" value="F:iron ion binding"/>
    <property type="evidence" value="ECO:0007669"/>
    <property type="project" value="InterPro"/>
</dbReference>
<evidence type="ECO:0008006" key="12">
    <source>
        <dbReference type="Google" id="ProtNLM"/>
    </source>
</evidence>
<feature type="transmembrane region" description="Helical" evidence="9">
    <location>
        <begin position="12"/>
        <end position="31"/>
    </location>
</feature>
<dbReference type="GO" id="GO:0004497">
    <property type="term" value="F:monooxygenase activity"/>
    <property type="evidence" value="ECO:0007669"/>
    <property type="project" value="UniProtKB-KW"/>
</dbReference>
<comment type="cofactor">
    <cofactor evidence="7">
        <name>heme</name>
        <dbReference type="ChEBI" id="CHEBI:30413"/>
    </cofactor>
</comment>
<evidence type="ECO:0000256" key="3">
    <source>
        <dbReference type="ARBA" id="ARBA00022723"/>
    </source>
</evidence>
<dbReference type="InterPro" id="IPR036396">
    <property type="entry name" value="Cyt_P450_sf"/>
</dbReference>
<dbReference type="GO" id="GO:0020037">
    <property type="term" value="F:heme binding"/>
    <property type="evidence" value="ECO:0007669"/>
    <property type="project" value="InterPro"/>
</dbReference>
<dbReference type="EMBL" id="BTGU01000007">
    <property type="protein sequence ID" value="GMN37511.1"/>
    <property type="molecule type" value="Genomic_DNA"/>
</dbReference>
<comment type="caution">
    <text evidence="10">The sequence shown here is derived from an EMBL/GenBank/DDBJ whole genome shotgun (WGS) entry which is preliminary data.</text>
</comment>
<dbReference type="AlphaFoldDB" id="A0AA88D084"/>
<dbReference type="InterPro" id="IPR002401">
    <property type="entry name" value="Cyt_P450_E_grp-I"/>
</dbReference>
<comment type="similarity">
    <text evidence="1 8">Belongs to the cytochrome P450 family.</text>
</comment>
<dbReference type="InterPro" id="IPR050651">
    <property type="entry name" value="Plant_Cytochrome_P450_Monoox"/>
</dbReference>
<proteinExistence type="inferred from homology"/>
<keyword evidence="9" id="KW-0812">Transmembrane</keyword>
<dbReference type="PROSITE" id="PS00086">
    <property type="entry name" value="CYTOCHROME_P450"/>
    <property type="match status" value="1"/>
</dbReference>
<feature type="transmembrane region" description="Helical" evidence="9">
    <location>
        <begin position="221"/>
        <end position="240"/>
    </location>
</feature>
<sequence length="526" mass="59820">MGFFFFFHQQYFYVTVLAIIITILVLSTIFCTNNKHKNQKTPPQAPGSWPIIGHLHLLTGSNNLLHRTLASMADNYGPAFSVRLGIHRALVVSDREVARDCFTKNDKAFSTRPRSLAVKLMGYDHAMFGMAPYGPYWRSVRKLATVELLSSHRLESLRHVRDTEVDHFMRELYNDRDIGLVEMKERFGDLATNITVRMVAGKRYSGDDEESRRCQRAMAKFFRFWGMFMVSDSVPWLGWLDSARGYVGEMKKTARELDCVLSNWVEEHRRKRRSGRVEVVEQDFIHVMLSIMEDDGDDVDGGRMSGHDTDTVVKGTCLSLILGGNDTTVVTLTWALSLLLNNRHTLQRAQDELDVHVGRHRQVDELDISNLVYLQAVVKETLRLYPALPLSVPRYAMEDCTVAGFHVPAGTRLLVNLWKLQRDPAVWSDPLEFKPERFLNDHTHLDFRGKNFEYIPFGSGRRSCPGISFALLVVHLTLARLLHGFALDTVLGTPVDMSESPGLTNPKATPLEVKLIPRLPSELYGC</sequence>
<keyword evidence="9" id="KW-0472">Membrane</keyword>
<feature type="binding site" description="axial binding residue" evidence="7">
    <location>
        <position position="464"/>
    </location>
    <ligand>
        <name>heme</name>
        <dbReference type="ChEBI" id="CHEBI:30413"/>
    </ligand>
    <ligandPart>
        <name>Fe</name>
        <dbReference type="ChEBI" id="CHEBI:18248"/>
    </ligandPart>
</feature>
<accession>A0AA88D084</accession>
<dbReference type="SUPFAM" id="SSF48264">
    <property type="entry name" value="Cytochrome P450"/>
    <property type="match status" value="1"/>
</dbReference>
<keyword evidence="11" id="KW-1185">Reference proteome</keyword>
<organism evidence="10 11">
    <name type="scientific">Ficus carica</name>
    <name type="common">Common fig</name>
    <dbReference type="NCBI Taxonomy" id="3494"/>
    <lineage>
        <taxon>Eukaryota</taxon>
        <taxon>Viridiplantae</taxon>
        <taxon>Streptophyta</taxon>
        <taxon>Embryophyta</taxon>
        <taxon>Tracheophyta</taxon>
        <taxon>Spermatophyta</taxon>
        <taxon>Magnoliopsida</taxon>
        <taxon>eudicotyledons</taxon>
        <taxon>Gunneridae</taxon>
        <taxon>Pentapetalae</taxon>
        <taxon>rosids</taxon>
        <taxon>fabids</taxon>
        <taxon>Rosales</taxon>
        <taxon>Moraceae</taxon>
        <taxon>Ficeae</taxon>
        <taxon>Ficus</taxon>
    </lineage>
</organism>
<keyword evidence="9" id="KW-1133">Transmembrane helix</keyword>
<keyword evidence="6 8" id="KW-0503">Monooxygenase</keyword>
<evidence type="ECO:0000256" key="7">
    <source>
        <dbReference type="PIRSR" id="PIRSR602401-1"/>
    </source>
</evidence>
<gene>
    <name evidence="10" type="ORF">TIFTF001_006870</name>
</gene>
<dbReference type="FunFam" id="1.10.630.10:FF:000026">
    <property type="entry name" value="Cytochrome P450 82C4"/>
    <property type="match status" value="1"/>
</dbReference>
<evidence type="ECO:0000313" key="11">
    <source>
        <dbReference type="Proteomes" id="UP001187192"/>
    </source>
</evidence>
<reference evidence="10" key="1">
    <citation type="submission" date="2023-07" db="EMBL/GenBank/DDBJ databases">
        <title>draft genome sequence of fig (Ficus carica).</title>
        <authorList>
            <person name="Takahashi T."/>
            <person name="Nishimura K."/>
        </authorList>
    </citation>
    <scope>NUCLEOTIDE SEQUENCE</scope>
</reference>
<evidence type="ECO:0000256" key="9">
    <source>
        <dbReference type="SAM" id="Phobius"/>
    </source>
</evidence>
<keyword evidence="5 7" id="KW-0408">Iron</keyword>
<evidence type="ECO:0000256" key="5">
    <source>
        <dbReference type="ARBA" id="ARBA00023004"/>
    </source>
</evidence>
<evidence type="ECO:0000256" key="1">
    <source>
        <dbReference type="ARBA" id="ARBA00010617"/>
    </source>
</evidence>
<dbReference type="Gene3D" id="1.10.630.10">
    <property type="entry name" value="Cytochrome P450"/>
    <property type="match status" value="1"/>
</dbReference>
<dbReference type="CDD" id="cd20654">
    <property type="entry name" value="CYP82"/>
    <property type="match status" value="1"/>
</dbReference>
<dbReference type="PRINTS" id="PR00463">
    <property type="entry name" value="EP450I"/>
</dbReference>
<dbReference type="Proteomes" id="UP001187192">
    <property type="component" value="Unassembled WGS sequence"/>
</dbReference>
<evidence type="ECO:0000313" key="10">
    <source>
        <dbReference type="EMBL" id="GMN37511.1"/>
    </source>
</evidence>
<evidence type="ECO:0000256" key="6">
    <source>
        <dbReference type="ARBA" id="ARBA00023033"/>
    </source>
</evidence>
<name>A0AA88D084_FICCA</name>
<evidence type="ECO:0000256" key="2">
    <source>
        <dbReference type="ARBA" id="ARBA00022617"/>
    </source>
</evidence>
<dbReference type="GO" id="GO:0046246">
    <property type="term" value="P:terpene biosynthetic process"/>
    <property type="evidence" value="ECO:0007669"/>
    <property type="project" value="TreeGrafter"/>
</dbReference>